<reference evidence="4 5" key="1">
    <citation type="submission" date="2018-08" db="EMBL/GenBank/DDBJ databases">
        <title>Sequencing the genomes of 1000 actinobacteria strains.</title>
        <authorList>
            <person name="Klenk H.-P."/>
        </authorList>
    </citation>
    <scope>NUCLEOTIDE SEQUENCE [LARGE SCALE GENOMIC DNA]</scope>
    <source>
        <strain evidence="4 5">DSM 43927</strain>
    </source>
</reference>
<sequence>MRASTRTRWRRSLLGGAMAAVAAAGGVVSAGTATAAPPLQEVMLVGNNWEGTADVIRSTGDFAKIGRIDLIPDKAERLREIHLNPLRLIFFLGIRHTVGEGHDQFTDDLYTTPDGSAIVVSRPSFADVASIDTATGRLKWRFPVSGFRSDHMAVSPDGSRVAVSASTGNTVHVLDIATGRQLGSFKTGDKPHENVFTDGGRHLWNMSIGEVNNDFDAPRQDWLKGDRKITVTDASTFKVVKTIDMRERLDAFGGKDFSDSVRPVAFTPDESTLYFQVSFFNGFFEYDVAADKITRMKTLPENPDTSDDRTTFVNDSRHHGMSMNPAGTKLCVAGTMDEYATIVDRATLQEGPLVPAAKPYWATVSGDGRACVISESAADQVTAIDFATGRKIISIPVGDHPQRIRVARLPAGWTGPATG</sequence>
<evidence type="ECO:0000313" key="4">
    <source>
        <dbReference type="EMBL" id="REE95939.1"/>
    </source>
</evidence>
<evidence type="ECO:0000256" key="1">
    <source>
        <dbReference type="ARBA" id="ARBA00001935"/>
    </source>
</evidence>
<feature type="chain" id="PRO_5017612928" evidence="2">
    <location>
        <begin position="36"/>
        <end position="419"/>
    </location>
</feature>
<dbReference type="SUPFAM" id="SSF50974">
    <property type="entry name" value="Nitrous oxide reductase, N-terminal domain"/>
    <property type="match status" value="1"/>
</dbReference>
<organism evidence="4 5">
    <name type="scientific">Thermomonospora umbrina</name>
    <dbReference type="NCBI Taxonomy" id="111806"/>
    <lineage>
        <taxon>Bacteria</taxon>
        <taxon>Bacillati</taxon>
        <taxon>Actinomycetota</taxon>
        <taxon>Actinomycetes</taxon>
        <taxon>Streptosporangiales</taxon>
        <taxon>Thermomonosporaceae</taxon>
        <taxon>Thermomonospora</taxon>
    </lineage>
</organism>
<dbReference type="Proteomes" id="UP000256661">
    <property type="component" value="Unassembled WGS sequence"/>
</dbReference>
<gene>
    <name evidence="4" type="ORF">DFJ69_1353</name>
</gene>
<comment type="cofactor">
    <cofactor evidence="1">
        <name>Cu cation</name>
        <dbReference type="ChEBI" id="CHEBI:23378"/>
    </cofactor>
</comment>
<accession>A0A3D9SJ64</accession>
<dbReference type="InterPro" id="IPR015943">
    <property type="entry name" value="WD40/YVTN_repeat-like_dom_sf"/>
</dbReference>
<keyword evidence="2" id="KW-0732">Signal</keyword>
<dbReference type="PANTHER" id="PTHR47197">
    <property type="entry name" value="PROTEIN NIRF"/>
    <property type="match status" value="1"/>
</dbReference>
<evidence type="ECO:0000259" key="3">
    <source>
        <dbReference type="Pfam" id="PF13360"/>
    </source>
</evidence>
<keyword evidence="5" id="KW-1185">Reference proteome</keyword>
<dbReference type="InterPro" id="IPR002372">
    <property type="entry name" value="PQQ_rpt_dom"/>
</dbReference>
<dbReference type="InterPro" id="IPR011045">
    <property type="entry name" value="N2O_reductase_N"/>
</dbReference>
<dbReference type="InterPro" id="IPR006311">
    <property type="entry name" value="TAT_signal"/>
</dbReference>
<evidence type="ECO:0000256" key="2">
    <source>
        <dbReference type="SAM" id="SignalP"/>
    </source>
</evidence>
<dbReference type="AlphaFoldDB" id="A0A3D9SJ64"/>
<dbReference type="EMBL" id="QTTT01000001">
    <property type="protein sequence ID" value="REE95939.1"/>
    <property type="molecule type" value="Genomic_DNA"/>
</dbReference>
<feature type="signal peptide" evidence="2">
    <location>
        <begin position="1"/>
        <end position="35"/>
    </location>
</feature>
<dbReference type="OrthoDB" id="62864at2"/>
<dbReference type="InterPro" id="IPR051200">
    <property type="entry name" value="Host-pathogen_enzymatic-act"/>
</dbReference>
<feature type="domain" description="Pyrrolo-quinoline quinone repeat" evidence="3">
    <location>
        <begin position="124"/>
        <end position="182"/>
    </location>
</feature>
<dbReference type="PANTHER" id="PTHR47197:SF3">
    <property type="entry name" value="DIHYDRO-HEME D1 DEHYDROGENASE"/>
    <property type="match status" value="1"/>
</dbReference>
<evidence type="ECO:0000313" key="5">
    <source>
        <dbReference type="Proteomes" id="UP000256661"/>
    </source>
</evidence>
<dbReference type="Pfam" id="PF13360">
    <property type="entry name" value="PQQ_2"/>
    <property type="match status" value="1"/>
</dbReference>
<dbReference type="RefSeq" id="WP_116021663.1">
    <property type="nucleotide sequence ID" value="NZ_QTTT01000001.1"/>
</dbReference>
<proteinExistence type="predicted"/>
<dbReference type="Gene3D" id="2.130.10.10">
    <property type="entry name" value="YVTN repeat-like/Quinoprotein amine dehydrogenase"/>
    <property type="match status" value="2"/>
</dbReference>
<protein>
    <submittedName>
        <fullName evidence="4">Putative pyrroloquinoline-quinone binding quinoprotein</fullName>
    </submittedName>
</protein>
<dbReference type="PROSITE" id="PS51318">
    <property type="entry name" value="TAT"/>
    <property type="match status" value="1"/>
</dbReference>
<name>A0A3D9SJ64_9ACTN</name>
<comment type="caution">
    <text evidence="4">The sequence shown here is derived from an EMBL/GenBank/DDBJ whole genome shotgun (WGS) entry which is preliminary data.</text>
</comment>